<reference evidence="2 3" key="1">
    <citation type="submission" date="2020-03" db="EMBL/GenBank/DDBJ databases">
        <title>Dissostichus mawsoni Genome sequencing and assembly.</title>
        <authorList>
            <person name="Park H."/>
        </authorList>
    </citation>
    <scope>NUCLEOTIDE SEQUENCE [LARGE SCALE GENOMIC DNA]</scope>
    <source>
        <strain evidence="2">DM0001</strain>
        <tissue evidence="2">Muscle</tissue>
    </source>
</reference>
<protein>
    <submittedName>
        <fullName evidence="2">Uncharacterized protein</fullName>
    </submittedName>
</protein>
<dbReference type="EMBL" id="JAAKFY010000013">
    <property type="protein sequence ID" value="KAF3847294.1"/>
    <property type="molecule type" value="Genomic_DNA"/>
</dbReference>
<feature type="compositionally biased region" description="Low complexity" evidence="1">
    <location>
        <begin position="134"/>
        <end position="211"/>
    </location>
</feature>
<dbReference type="AlphaFoldDB" id="A0A7J5YCV5"/>
<feature type="non-terminal residue" evidence="2">
    <location>
        <position position="1"/>
    </location>
</feature>
<evidence type="ECO:0000256" key="1">
    <source>
        <dbReference type="SAM" id="MobiDB-lite"/>
    </source>
</evidence>
<feature type="compositionally biased region" description="Low complexity" evidence="1">
    <location>
        <begin position="221"/>
        <end position="234"/>
    </location>
</feature>
<dbReference type="Proteomes" id="UP000518266">
    <property type="component" value="Unassembled WGS sequence"/>
</dbReference>
<feature type="region of interest" description="Disordered" evidence="1">
    <location>
        <begin position="134"/>
        <end position="257"/>
    </location>
</feature>
<accession>A0A7J5YCV5</accession>
<organism evidence="2 3">
    <name type="scientific">Dissostichus mawsoni</name>
    <name type="common">Antarctic cod</name>
    <dbReference type="NCBI Taxonomy" id="36200"/>
    <lineage>
        <taxon>Eukaryota</taxon>
        <taxon>Metazoa</taxon>
        <taxon>Chordata</taxon>
        <taxon>Craniata</taxon>
        <taxon>Vertebrata</taxon>
        <taxon>Euteleostomi</taxon>
        <taxon>Actinopterygii</taxon>
        <taxon>Neopterygii</taxon>
        <taxon>Teleostei</taxon>
        <taxon>Neoteleostei</taxon>
        <taxon>Acanthomorphata</taxon>
        <taxon>Eupercaria</taxon>
        <taxon>Perciformes</taxon>
        <taxon>Notothenioidei</taxon>
        <taxon>Nototheniidae</taxon>
        <taxon>Dissostichus</taxon>
    </lineage>
</organism>
<keyword evidence="3" id="KW-1185">Reference proteome</keyword>
<comment type="caution">
    <text evidence="2">The sequence shown here is derived from an EMBL/GenBank/DDBJ whole genome shotgun (WGS) entry which is preliminary data.</text>
</comment>
<gene>
    <name evidence="2" type="ORF">F7725_020322</name>
</gene>
<proteinExistence type="predicted"/>
<sequence length="279" mass="31055">MTVFGRSRTTFQTSRIGEGRLSPLQPSKHQNVHCLLRDPVNKDEIHKKAVTLDGKWGQGVVRNRNVNRIIDSARIAVLKLEALGFKPILFYGHRDKKSPNKWVADVMTHFAASSVNKAILDKMRRVYEILLTKEQPQSSSAEQPQSSSAQQPEQPQSSSAEQPEHSQSSSAEQPEQPQSSSAQQPEQPQSSSAEQPEQPQSSSAQQPEQPEFIVLNLMTCPTSPSSSPSSASINMPPPQTSSPKKEGPQKKKKKIVGCRKCNHQKVFLFEKIIGRRMNE</sequence>
<evidence type="ECO:0000313" key="2">
    <source>
        <dbReference type="EMBL" id="KAF3847294.1"/>
    </source>
</evidence>
<evidence type="ECO:0000313" key="3">
    <source>
        <dbReference type="Proteomes" id="UP000518266"/>
    </source>
</evidence>
<name>A0A7J5YCV5_DISMA</name>
<dbReference type="OrthoDB" id="8964506at2759"/>